<evidence type="ECO:0000256" key="1">
    <source>
        <dbReference type="SAM" id="MobiDB-lite"/>
    </source>
</evidence>
<gene>
    <name evidence="2" type="ORF">OC846_000630</name>
</gene>
<dbReference type="AlphaFoldDB" id="A0AAN6GVJ0"/>
<keyword evidence="3" id="KW-1185">Reference proteome</keyword>
<protein>
    <submittedName>
        <fullName evidence="2">Uncharacterized protein</fullName>
    </submittedName>
</protein>
<dbReference type="EMBL" id="JAPDMZ010000007">
    <property type="protein sequence ID" value="KAK0557180.1"/>
    <property type="molecule type" value="Genomic_DNA"/>
</dbReference>
<feature type="region of interest" description="Disordered" evidence="1">
    <location>
        <begin position="31"/>
        <end position="60"/>
    </location>
</feature>
<dbReference type="Proteomes" id="UP001176517">
    <property type="component" value="Unassembled WGS sequence"/>
</dbReference>
<evidence type="ECO:0000313" key="2">
    <source>
        <dbReference type="EMBL" id="KAK0557180.1"/>
    </source>
</evidence>
<proteinExistence type="predicted"/>
<organism evidence="2 3">
    <name type="scientific">Tilletia horrida</name>
    <dbReference type="NCBI Taxonomy" id="155126"/>
    <lineage>
        <taxon>Eukaryota</taxon>
        <taxon>Fungi</taxon>
        <taxon>Dikarya</taxon>
        <taxon>Basidiomycota</taxon>
        <taxon>Ustilaginomycotina</taxon>
        <taxon>Exobasidiomycetes</taxon>
        <taxon>Tilletiales</taxon>
        <taxon>Tilletiaceae</taxon>
        <taxon>Tilletia</taxon>
    </lineage>
</organism>
<name>A0AAN6GVJ0_9BASI</name>
<sequence length="208" mass="22884">MPNQVDEAQIPSRAVKAVTIGNIFADQLATYDRKKSRAAPSPSNRKQDKHGSSASTGMKSRWPEGLLDQLAVPAAGASSDSATDNVDAMLLDFEPPVLDNNPLSSGTQSIAERIEDNDIEYYAEALFNSRELMCVRISVAVWVLEGWKDGVPDIGSFHHLHVLRLPERLAVSCDCPSYRSKTRCIHHDLFIRAWNDLVALKPLDSAGQ</sequence>
<evidence type="ECO:0000313" key="3">
    <source>
        <dbReference type="Proteomes" id="UP001176517"/>
    </source>
</evidence>
<comment type="caution">
    <text evidence="2">The sequence shown here is derived from an EMBL/GenBank/DDBJ whole genome shotgun (WGS) entry which is preliminary data.</text>
</comment>
<accession>A0AAN6GVJ0</accession>
<reference evidence="2" key="1">
    <citation type="journal article" date="2023" name="PhytoFront">
        <title>Draft Genome Resources of Seven Strains of Tilletia horrida, Causal Agent of Kernel Smut of Rice.</title>
        <authorList>
            <person name="Khanal S."/>
            <person name="Antony Babu S."/>
            <person name="Zhou X.G."/>
        </authorList>
    </citation>
    <scope>NUCLEOTIDE SEQUENCE</scope>
    <source>
        <strain evidence="2">TX6</strain>
    </source>
</reference>